<evidence type="ECO:0000256" key="4">
    <source>
        <dbReference type="ARBA" id="ARBA00023136"/>
    </source>
</evidence>
<dbReference type="PANTHER" id="PTHR16950:SF17">
    <property type="entry name" value="ZRT (ZRT), IRT- (IRT-) LIKE PROTEIN TRANSPORTER"/>
    <property type="match status" value="1"/>
</dbReference>
<dbReference type="GO" id="GO:0005385">
    <property type="term" value="F:zinc ion transmembrane transporter activity"/>
    <property type="evidence" value="ECO:0007669"/>
    <property type="project" value="TreeGrafter"/>
</dbReference>
<gene>
    <name evidence="6" type="ORF">US45_C0011G0003</name>
</gene>
<evidence type="ECO:0000313" key="6">
    <source>
        <dbReference type="EMBL" id="KKQ33308.1"/>
    </source>
</evidence>
<dbReference type="InterPro" id="IPR003689">
    <property type="entry name" value="ZIP"/>
</dbReference>
<feature type="transmembrane region" description="Helical" evidence="5">
    <location>
        <begin position="7"/>
        <end position="29"/>
    </location>
</feature>
<reference evidence="6 7" key="1">
    <citation type="journal article" date="2015" name="Nature">
        <title>rRNA introns, odd ribosomes, and small enigmatic genomes across a large radiation of phyla.</title>
        <authorList>
            <person name="Brown C.T."/>
            <person name="Hug L.A."/>
            <person name="Thomas B.C."/>
            <person name="Sharon I."/>
            <person name="Castelle C.J."/>
            <person name="Singh A."/>
            <person name="Wilkins M.J."/>
            <person name="Williams K.H."/>
            <person name="Banfield J.F."/>
        </authorList>
    </citation>
    <scope>NUCLEOTIDE SEQUENCE [LARGE SCALE GENOMIC DNA]</scope>
</reference>
<evidence type="ECO:0000256" key="5">
    <source>
        <dbReference type="SAM" id="Phobius"/>
    </source>
</evidence>
<dbReference type="GO" id="GO:0006882">
    <property type="term" value="P:intracellular zinc ion homeostasis"/>
    <property type="evidence" value="ECO:0007669"/>
    <property type="project" value="TreeGrafter"/>
</dbReference>
<evidence type="ECO:0000256" key="2">
    <source>
        <dbReference type="ARBA" id="ARBA00022692"/>
    </source>
</evidence>
<evidence type="ECO:0000256" key="1">
    <source>
        <dbReference type="ARBA" id="ARBA00004141"/>
    </source>
</evidence>
<dbReference type="Pfam" id="PF02535">
    <property type="entry name" value="Zip"/>
    <property type="match status" value="2"/>
</dbReference>
<comment type="subcellular location">
    <subcellularLocation>
        <location evidence="1">Membrane</location>
        <topology evidence="1">Multi-pass membrane protein</topology>
    </subcellularLocation>
</comment>
<feature type="transmembrane region" description="Helical" evidence="5">
    <location>
        <begin position="66"/>
        <end position="84"/>
    </location>
</feature>
<evidence type="ECO:0008006" key="8">
    <source>
        <dbReference type="Google" id="ProtNLM"/>
    </source>
</evidence>
<keyword evidence="4 5" id="KW-0472">Membrane</keyword>
<name>A0A0G0GQF9_9BACT</name>
<dbReference type="GO" id="GO:0016020">
    <property type="term" value="C:membrane"/>
    <property type="evidence" value="ECO:0007669"/>
    <property type="project" value="UniProtKB-SubCell"/>
</dbReference>
<dbReference type="PATRIC" id="fig|1618729.3.peg.156"/>
<feature type="transmembrane region" description="Helical" evidence="5">
    <location>
        <begin position="35"/>
        <end position="54"/>
    </location>
</feature>
<organism evidence="6 7">
    <name type="scientific">Candidatus Nomurabacteria bacterium GW2011_GWA1_37_20</name>
    <dbReference type="NCBI Taxonomy" id="1618729"/>
    <lineage>
        <taxon>Bacteria</taxon>
        <taxon>Candidatus Nomuraibacteriota</taxon>
    </lineage>
</organism>
<feature type="transmembrane region" description="Helical" evidence="5">
    <location>
        <begin position="168"/>
        <end position="188"/>
    </location>
</feature>
<dbReference type="EMBL" id="LBTA01000011">
    <property type="protein sequence ID" value="KKQ33308.1"/>
    <property type="molecule type" value="Genomic_DNA"/>
</dbReference>
<dbReference type="AlphaFoldDB" id="A0A0G0GQF9"/>
<keyword evidence="2 5" id="KW-0812">Transmembrane</keyword>
<feature type="transmembrane region" description="Helical" evidence="5">
    <location>
        <begin position="227"/>
        <end position="247"/>
    </location>
</feature>
<sequence length="248" mass="27437">MTMIYIYAFASVVLVSFVSFVGIFMLSFQEEKLRKYIFIFISLAVGALLGDAFIHLIPEAFSEIKDVMLASILIISGILIFFALEKFLHWHHHGEDKEESHIHPVGRLILFSDSIHNFMDGMIIGASFLISIPVGLATTLAVILHEIPQEIGDFTVLLHAGYTKMRALWLNFLSALLAIAGVLIVLALGKEQSLTLWISPIAAGGFIYIAIADLIPELHKTKELKYSILQIVAVVIGILAMVALTFVE</sequence>
<protein>
    <recommendedName>
        <fullName evidence="8">Zinc/iron permease</fullName>
    </recommendedName>
</protein>
<feature type="transmembrane region" description="Helical" evidence="5">
    <location>
        <begin position="194"/>
        <end position="215"/>
    </location>
</feature>
<keyword evidence="3 5" id="KW-1133">Transmembrane helix</keyword>
<feature type="transmembrane region" description="Helical" evidence="5">
    <location>
        <begin position="122"/>
        <end position="147"/>
    </location>
</feature>
<comment type="caution">
    <text evidence="6">The sequence shown here is derived from an EMBL/GenBank/DDBJ whole genome shotgun (WGS) entry which is preliminary data.</text>
</comment>
<dbReference type="Proteomes" id="UP000034701">
    <property type="component" value="Unassembled WGS sequence"/>
</dbReference>
<dbReference type="PANTHER" id="PTHR16950">
    <property type="entry name" value="ZINC TRANSPORTER SLC39A7 HISTIDINE-RICH MEMBRANE PROTEIN KE4"/>
    <property type="match status" value="1"/>
</dbReference>
<accession>A0A0G0GQF9</accession>
<evidence type="ECO:0000256" key="3">
    <source>
        <dbReference type="ARBA" id="ARBA00022989"/>
    </source>
</evidence>
<proteinExistence type="predicted"/>
<evidence type="ECO:0000313" key="7">
    <source>
        <dbReference type="Proteomes" id="UP000034701"/>
    </source>
</evidence>